<name>A0AA37QIY7_9BACT</name>
<evidence type="ECO:0000256" key="3">
    <source>
        <dbReference type="ARBA" id="ARBA00022960"/>
    </source>
</evidence>
<feature type="domain" description="Rod shape-determining protein MreC beta-barrel core" evidence="6">
    <location>
        <begin position="126"/>
        <end position="269"/>
    </location>
</feature>
<dbReference type="RefSeq" id="WP_284351816.1">
    <property type="nucleotide sequence ID" value="NZ_BRXS01000006.1"/>
</dbReference>
<comment type="similarity">
    <text evidence="1">Belongs to the MreC family.</text>
</comment>
<evidence type="ECO:0000256" key="5">
    <source>
        <dbReference type="SAM" id="MobiDB-lite"/>
    </source>
</evidence>
<dbReference type="AlphaFoldDB" id="A0AA37QIY7"/>
<dbReference type="InterPro" id="IPR042175">
    <property type="entry name" value="Cell/Rod_MreC_2"/>
</dbReference>
<dbReference type="EMBL" id="BRXS01000006">
    <property type="protein sequence ID" value="GLC27375.1"/>
    <property type="molecule type" value="Genomic_DNA"/>
</dbReference>
<dbReference type="InterPro" id="IPR007221">
    <property type="entry name" value="MreC"/>
</dbReference>
<keyword evidence="3" id="KW-0133">Cell shape</keyword>
<protein>
    <recommendedName>
        <fullName evidence="2">Cell shape-determining protein MreC</fullName>
    </recommendedName>
    <alternativeName>
        <fullName evidence="4">Cell shape protein MreC</fullName>
    </alternativeName>
</protein>
<evidence type="ECO:0000256" key="2">
    <source>
        <dbReference type="ARBA" id="ARBA00013855"/>
    </source>
</evidence>
<organism evidence="7 8">
    <name type="scientific">Roseisolibacter agri</name>
    <dbReference type="NCBI Taxonomy" id="2014610"/>
    <lineage>
        <taxon>Bacteria</taxon>
        <taxon>Pseudomonadati</taxon>
        <taxon>Gemmatimonadota</taxon>
        <taxon>Gemmatimonadia</taxon>
        <taxon>Gemmatimonadales</taxon>
        <taxon>Gemmatimonadaceae</taxon>
        <taxon>Roseisolibacter</taxon>
    </lineage>
</organism>
<dbReference type="InterPro" id="IPR055342">
    <property type="entry name" value="MreC_beta-barrel_core"/>
</dbReference>
<feature type="compositionally biased region" description="Pro residues" evidence="5">
    <location>
        <begin position="342"/>
        <end position="360"/>
    </location>
</feature>
<dbReference type="Gene3D" id="2.40.10.350">
    <property type="entry name" value="Rod shape-determining protein MreC, domain 2"/>
    <property type="match status" value="1"/>
</dbReference>
<evidence type="ECO:0000256" key="4">
    <source>
        <dbReference type="ARBA" id="ARBA00032089"/>
    </source>
</evidence>
<dbReference type="PRINTS" id="PR01217">
    <property type="entry name" value="PRICHEXTENSN"/>
</dbReference>
<dbReference type="GO" id="GO:0008360">
    <property type="term" value="P:regulation of cell shape"/>
    <property type="evidence" value="ECO:0007669"/>
    <property type="project" value="UniProtKB-KW"/>
</dbReference>
<dbReference type="Proteomes" id="UP001161325">
    <property type="component" value="Unassembled WGS sequence"/>
</dbReference>
<dbReference type="Pfam" id="PF04085">
    <property type="entry name" value="MreC"/>
    <property type="match status" value="1"/>
</dbReference>
<proteinExistence type="inferred from homology"/>
<dbReference type="PANTHER" id="PTHR34138:SF1">
    <property type="entry name" value="CELL SHAPE-DETERMINING PROTEIN MREC"/>
    <property type="match status" value="1"/>
</dbReference>
<evidence type="ECO:0000313" key="7">
    <source>
        <dbReference type="EMBL" id="GLC27375.1"/>
    </source>
</evidence>
<dbReference type="Gene3D" id="2.40.10.340">
    <property type="entry name" value="Rod shape-determining protein MreC, domain 1"/>
    <property type="match status" value="1"/>
</dbReference>
<keyword evidence="8" id="KW-1185">Reference proteome</keyword>
<feature type="compositionally biased region" description="Low complexity" evidence="5">
    <location>
        <begin position="394"/>
        <end position="405"/>
    </location>
</feature>
<accession>A0AA37QIY7</accession>
<dbReference type="PANTHER" id="PTHR34138">
    <property type="entry name" value="CELL SHAPE-DETERMINING PROTEIN MREC"/>
    <property type="match status" value="1"/>
</dbReference>
<feature type="compositionally biased region" description="Low complexity" evidence="5">
    <location>
        <begin position="361"/>
        <end position="381"/>
    </location>
</feature>
<dbReference type="InterPro" id="IPR042177">
    <property type="entry name" value="Cell/Rod_1"/>
</dbReference>
<evidence type="ECO:0000313" key="8">
    <source>
        <dbReference type="Proteomes" id="UP001161325"/>
    </source>
</evidence>
<evidence type="ECO:0000259" key="6">
    <source>
        <dbReference type="Pfam" id="PF04085"/>
    </source>
</evidence>
<dbReference type="GO" id="GO:0005886">
    <property type="term" value="C:plasma membrane"/>
    <property type="evidence" value="ECO:0007669"/>
    <property type="project" value="TreeGrafter"/>
</dbReference>
<feature type="region of interest" description="Disordered" evidence="5">
    <location>
        <begin position="315"/>
        <end position="434"/>
    </location>
</feature>
<sequence length="434" mass="45056">MARGARASSTVVDTTLLGICLLSSLVLVFLPGTLRDRAAGALRRSVVSPLAELQRRAELSRAAFVSYDTRMTARGGTARAVAEAESLRSENEHLRKLLGLARRLGWGFVTAEAIPNQLTGELIQTQILRTFMVTAGGRAGVQPFTPVVTAEGLVGMVQEVDPAMSLAISYLHEDFRVSAMTTDASAFGIVQPHLGRGPERGLLELRGVPFRSQLKAGTLLVSSGLGATYPRGIAIGTVLREVQTPEKWARTYLLQPVVPLASVGPVLLLTKPRANAGVDSVWTTVQASDSAARAAAAAGDSIVRATLLREAAARRAAFDTSAPVDSTRPDSLRTDSAAAPAPTAPPTTPPATAPSTPPVSRPTVPAATPTTGAPATGATTTPPRPRPVVRDSAARPATPRPATTTPPRPRADTGTRAPAPRPTVPAPAGGAARP</sequence>
<comment type="caution">
    <text evidence="7">The sequence shown here is derived from an EMBL/GenBank/DDBJ whole genome shotgun (WGS) entry which is preliminary data.</text>
</comment>
<evidence type="ECO:0000256" key="1">
    <source>
        <dbReference type="ARBA" id="ARBA00009369"/>
    </source>
</evidence>
<reference evidence="7" key="1">
    <citation type="submission" date="2022-08" db="EMBL/GenBank/DDBJ databases">
        <title>Draft genome sequencing of Roseisolibacter agri AW1220.</title>
        <authorList>
            <person name="Tobiishi Y."/>
            <person name="Tonouchi A."/>
        </authorList>
    </citation>
    <scope>NUCLEOTIDE SEQUENCE</scope>
    <source>
        <strain evidence="7">AW1220</strain>
    </source>
</reference>
<gene>
    <name evidence="7" type="ORF">rosag_38880</name>
</gene>